<name>A0A3R7MJY2_PENVA</name>
<dbReference type="Pfam" id="PF00057">
    <property type="entry name" value="Ldl_recept_a"/>
    <property type="match status" value="1"/>
</dbReference>
<dbReference type="InterPro" id="IPR023415">
    <property type="entry name" value="LDLR_class-A_CS"/>
</dbReference>
<comment type="cofactor">
    <cofactor evidence="1">
        <name>Ca(2+)</name>
        <dbReference type="ChEBI" id="CHEBI:29108"/>
    </cofactor>
</comment>
<comment type="caution">
    <text evidence="13">The sequence shown here is derived from an EMBL/GenBank/DDBJ whole genome shotgun (WGS) entry which is preliminary data.</text>
</comment>
<evidence type="ECO:0000313" key="13">
    <source>
        <dbReference type="EMBL" id="ROT78707.1"/>
    </source>
</evidence>
<protein>
    <submittedName>
        <fullName evidence="13">Putative neuronal pentraxin receptor-like</fullName>
    </submittedName>
</protein>
<dbReference type="EMBL" id="QCYY01001345">
    <property type="protein sequence ID" value="ROT78707.1"/>
    <property type="molecule type" value="Genomic_DNA"/>
</dbReference>
<evidence type="ECO:0000256" key="10">
    <source>
        <dbReference type="SAM" id="MobiDB-lite"/>
    </source>
</evidence>
<dbReference type="PANTHER" id="PTHR19277:SF125">
    <property type="entry name" value="B6"/>
    <property type="match status" value="1"/>
</dbReference>
<dbReference type="Gene3D" id="2.70.170.10">
    <property type="entry name" value="Neurotransmitter-gated ion-channel ligand-binding domain"/>
    <property type="match status" value="1"/>
</dbReference>
<dbReference type="SUPFAM" id="SSF57424">
    <property type="entry name" value="LDL receptor-like module"/>
    <property type="match status" value="1"/>
</dbReference>
<keyword evidence="3" id="KW-0479">Metal-binding</keyword>
<evidence type="ECO:0000256" key="5">
    <source>
        <dbReference type="ARBA" id="ARBA00023136"/>
    </source>
</evidence>
<feature type="region of interest" description="Disordered" evidence="10">
    <location>
        <begin position="1"/>
        <end position="29"/>
    </location>
</feature>
<evidence type="ECO:0000256" key="2">
    <source>
        <dbReference type="ARBA" id="ARBA00004370"/>
    </source>
</evidence>
<dbReference type="Gene3D" id="3.10.100.10">
    <property type="entry name" value="Mannose-Binding Protein A, subunit A"/>
    <property type="match status" value="1"/>
</dbReference>
<keyword evidence="13" id="KW-0675">Receptor</keyword>
<dbReference type="PROSITE" id="PS01209">
    <property type="entry name" value="LDLRA_1"/>
    <property type="match status" value="1"/>
</dbReference>
<dbReference type="Gene3D" id="2.60.120.200">
    <property type="match status" value="1"/>
</dbReference>
<dbReference type="Pfam" id="PF00059">
    <property type="entry name" value="Lectin_C"/>
    <property type="match status" value="1"/>
</dbReference>
<keyword evidence="5" id="KW-0472">Membrane</keyword>
<keyword evidence="6 8" id="KW-1015">Disulfide bond</keyword>
<evidence type="ECO:0000256" key="8">
    <source>
        <dbReference type="PROSITE-ProRule" id="PRU00124"/>
    </source>
</evidence>
<reference evidence="13 14" key="2">
    <citation type="submission" date="2019-01" db="EMBL/GenBank/DDBJ databases">
        <title>The decoding of complex shrimp genome reveals the adaptation for benthos swimmer, frequently molting mechanism and breeding impact on genome.</title>
        <authorList>
            <person name="Sun Y."/>
            <person name="Gao Y."/>
            <person name="Yu Y."/>
        </authorList>
    </citation>
    <scope>NUCLEOTIDE SEQUENCE [LARGE SCALE GENOMIC DNA]</scope>
    <source>
        <tissue evidence="13">Muscle</tissue>
    </source>
</reference>
<keyword evidence="14" id="KW-1185">Reference proteome</keyword>
<dbReference type="CDD" id="cd00112">
    <property type="entry name" value="LDLa"/>
    <property type="match status" value="1"/>
</dbReference>
<feature type="disulfide bond" evidence="8">
    <location>
        <begin position="521"/>
        <end position="536"/>
    </location>
</feature>
<feature type="disulfide bond" evidence="8">
    <location>
        <begin position="509"/>
        <end position="527"/>
    </location>
</feature>
<dbReference type="PRINTS" id="PR00895">
    <property type="entry name" value="PENTAXIN"/>
</dbReference>
<comment type="subcellular location">
    <subcellularLocation>
        <location evidence="2">Membrane</location>
    </subcellularLocation>
</comment>
<dbReference type="PROSITE" id="PS51828">
    <property type="entry name" value="PTX_2"/>
    <property type="match status" value="1"/>
</dbReference>
<dbReference type="Pfam" id="PF02931">
    <property type="entry name" value="Neur_chan_LBD"/>
    <property type="match status" value="1"/>
</dbReference>
<evidence type="ECO:0000259" key="12">
    <source>
        <dbReference type="PROSITE" id="PS51828"/>
    </source>
</evidence>
<evidence type="ECO:0000256" key="7">
    <source>
        <dbReference type="ARBA" id="ARBA00023180"/>
    </source>
</evidence>
<accession>A0A3R7MJY2</accession>
<dbReference type="SUPFAM" id="SSF56436">
    <property type="entry name" value="C-type lectin-like"/>
    <property type="match status" value="1"/>
</dbReference>
<dbReference type="InterPro" id="IPR051360">
    <property type="entry name" value="Neuronal_Pentraxin_Related"/>
</dbReference>
<sequence length="720" mass="80966">MTQDAGRVAPPVLGSRRSGEAAKKGTGSMEGPPLALLTLLVCTPPLACGQIEFTSRGETSLPGIHLQTDGKPSAESRAQWKGVLPALSTLSVCLRLFVFHSPLPDTTVLSYAVEDFPDELVLILNQVDGIELICCGGLGRLMPEESIPINSIRTWTHFCIAVDFEELRFTVHVDSRIYHGRIWSLQGRELAVSGGGILVVGQEQDLVGGGFNVEQSFEGLVVDLLVFPEFLEEERMREFGRCGTMVGADGALVSLKEEDWEFYDTAKSINITKAEVCGEAKKTHVMFPEPRSYRNSRQLCHMLKGTMAAPTSEEENRAIVEATRDRVDVCSISWSVYAYLDFEVVVSEDSWTYVDRETNASVSYTNFRKGYSFPVSDYRCVFLDSRKLGQWVVYPCGHHVCTVCTFTKPTILRLRGLCSNTLIDRYFYIANKKNGKTAFDGVGHTEISWNNSTWVLQDRLYPHVEATMLMTERDQYPFGLRTWNITGDRCLESSPGLLLTACRADQYTCHDGTCIRKIQRCDLEVNCPDQSDEQLCKAVVVPSDYITEVPPARVGDQAAQVALHVTILLDMESLNYAETLNVIHDDELIWRPEVIFEDWTMTEADTKLHWQTFVAVMESGPLPDDVTRVREDEVYPGTKNSLKLTQSYRIVVSCQMNLESYPFDSQLCSFRLRLQYFTRDLVSLNASGAGVEYRGSTNLREYEIRGIEMAQSDWQNHRAS</sequence>
<dbReference type="InterPro" id="IPR016186">
    <property type="entry name" value="C-type_lectin-like/link_sf"/>
</dbReference>
<feature type="domain" description="C-type lectin" evidence="11">
    <location>
        <begin position="279"/>
        <end position="405"/>
    </location>
</feature>
<keyword evidence="4" id="KW-0106">Calcium</keyword>
<dbReference type="Pfam" id="PF00354">
    <property type="entry name" value="Pentaxin"/>
    <property type="match status" value="1"/>
</dbReference>
<dbReference type="Gene3D" id="4.10.400.10">
    <property type="entry name" value="Low-density Lipoprotein Receptor"/>
    <property type="match status" value="1"/>
</dbReference>
<dbReference type="CDD" id="cd00037">
    <property type="entry name" value="CLECT"/>
    <property type="match status" value="1"/>
</dbReference>
<dbReference type="InterPro" id="IPR013320">
    <property type="entry name" value="ConA-like_dom_sf"/>
</dbReference>
<dbReference type="AlphaFoldDB" id="A0A3R7MJY2"/>
<dbReference type="GO" id="GO:0016020">
    <property type="term" value="C:membrane"/>
    <property type="evidence" value="ECO:0007669"/>
    <property type="project" value="UniProtKB-SubCell"/>
</dbReference>
<dbReference type="InterPro" id="IPR001759">
    <property type="entry name" value="PTX_dom"/>
</dbReference>
<reference evidence="13 14" key="1">
    <citation type="submission" date="2018-04" db="EMBL/GenBank/DDBJ databases">
        <authorList>
            <person name="Zhang X."/>
            <person name="Yuan J."/>
            <person name="Li F."/>
            <person name="Xiang J."/>
        </authorList>
    </citation>
    <scope>NUCLEOTIDE SEQUENCE [LARGE SCALE GENOMIC DNA]</scope>
    <source>
        <tissue evidence="13">Muscle</tissue>
    </source>
</reference>
<comment type="caution">
    <text evidence="9">Lacks conserved residue(s) required for the propagation of feature annotation.</text>
</comment>
<dbReference type="SMART" id="SM00159">
    <property type="entry name" value="PTX"/>
    <property type="match status" value="1"/>
</dbReference>
<gene>
    <name evidence="13" type="ORF">C7M84_002581</name>
</gene>
<feature type="domain" description="Pentraxin (PTX)" evidence="12">
    <location>
        <begin position="62"/>
        <end position="277"/>
    </location>
</feature>
<dbReference type="OrthoDB" id="6353068at2759"/>
<dbReference type="InterPro" id="IPR001304">
    <property type="entry name" value="C-type_lectin-like"/>
</dbReference>
<evidence type="ECO:0000256" key="9">
    <source>
        <dbReference type="PROSITE-ProRule" id="PRU01172"/>
    </source>
</evidence>
<dbReference type="GO" id="GO:0046872">
    <property type="term" value="F:metal ion binding"/>
    <property type="evidence" value="ECO:0007669"/>
    <property type="project" value="UniProtKB-KW"/>
</dbReference>
<evidence type="ECO:0000259" key="11">
    <source>
        <dbReference type="PROSITE" id="PS50041"/>
    </source>
</evidence>
<dbReference type="InterPro" id="IPR006202">
    <property type="entry name" value="Neur_chan_lig-bd"/>
</dbReference>
<dbReference type="InterPro" id="IPR036734">
    <property type="entry name" value="Neur_chan_lig-bd_sf"/>
</dbReference>
<keyword evidence="7" id="KW-0325">Glycoprotein</keyword>
<dbReference type="GO" id="GO:0005230">
    <property type="term" value="F:extracellular ligand-gated monoatomic ion channel activity"/>
    <property type="evidence" value="ECO:0007669"/>
    <property type="project" value="InterPro"/>
</dbReference>
<dbReference type="SUPFAM" id="SSF49899">
    <property type="entry name" value="Concanavalin A-like lectins/glucanases"/>
    <property type="match status" value="1"/>
</dbReference>
<organism evidence="13 14">
    <name type="scientific">Penaeus vannamei</name>
    <name type="common">Whiteleg shrimp</name>
    <name type="synonym">Litopenaeus vannamei</name>
    <dbReference type="NCBI Taxonomy" id="6689"/>
    <lineage>
        <taxon>Eukaryota</taxon>
        <taxon>Metazoa</taxon>
        <taxon>Ecdysozoa</taxon>
        <taxon>Arthropoda</taxon>
        <taxon>Crustacea</taxon>
        <taxon>Multicrustacea</taxon>
        <taxon>Malacostraca</taxon>
        <taxon>Eumalacostraca</taxon>
        <taxon>Eucarida</taxon>
        <taxon>Decapoda</taxon>
        <taxon>Dendrobranchiata</taxon>
        <taxon>Penaeoidea</taxon>
        <taxon>Penaeidae</taxon>
        <taxon>Penaeus</taxon>
    </lineage>
</organism>
<dbReference type="PROSITE" id="PS00236">
    <property type="entry name" value="NEUROTR_ION_CHANNEL"/>
    <property type="match status" value="1"/>
</dbReference>
<evidence type="ECO:0000256" key="3">
    <source>
        <dbReference type="ARBA" id="ARBA00022723"/>
    </source>
</evidence>
<dbReference type="SMART" id="SM00034">
    <property type="entry name" value="CLECT"/>
    <property type="match status" value="1"/>
</dbReference>
<dbReference type="SUPFAM" id="SSF63712">
    <property type="entry name" value="Nicotinic receptor ligand binding domain-like"/>
    <property type="match status" value="1"/>
</dbReference>
<evidence type="ECO:0000256" key="1">
    <source>
        <dbReference type="ARBA" id="ARBA00001913"/>
    </source>
</evidence>
<feature type="disulfide bond" evidence="8">
    <location>
        <begin position="502"/>
        <end position="514"/>
    </location>
</feature>
<dbReference type="Proteomes" id="UP000283509">
    <property type="component" value="Unassembled WGS sequence"/>
</dbReference>
<dbReference type="InterPro" id="IPR016187">
    <property type="entry name" value="CTDL_fold"/>
</dbReference>
<dbReference type="InterPro" id="IPR036055">
    <property type="entry name" value="LDL_receptor-like_sf"/>
</dbReference>
<dbReference type="PROSITE" id="PS50041">
    <property type="entry name" value="C_TYPE_LECTIN_2"/>
    <property type="match status" value="1"/>
</dbReference>
<dbReference type="InterPro" id="IPR018000">
    <property type="entry name" value="Neurotransmitter_ion_chnl_CS"/>
</dbReference>
<dbReference type="SMART" id="SM00192">
    <property type="entry name" value="LDLa"/>
    <property type="match status" value="1"/>
</dbReference>
<evidence type="ECO:0000256" key="6">
    <source>
        <dbReference type="ARBA" id="ARBA00023157"/>
    </source>
</evidence>
<dbReference type="PROSITE" id="PS50068">
    <property type="entry name" value="LDLRA_2"/>
    <property type="match status" value="1"/>
</dbReference>
<dbReference type="PANTHER" id="PTHR19277">
    <property type="entry name" value="PENTRAXIN"/>
    <property type="match status" value="1"/>
</dbReference>
<dbReference type="InterPro" id="IPR002172">
    <property type="entry name" value="LDrepeatLR_classA_rpt"/>
</dbReference>
<evidence type="ECO:0000256" key="4">
    <source>
        <dbReference type="ARBA" id="ARBA00022837"/>
    </source>
</evidence>
<proteinExistence type="predicted"/>
<evidence type="ECO:0000313" key="14">
    <source>
        <dbReference type="Proteomes" id="UP000283509"/>
    </source>
</evidence>